<dbReference type="PANTHER" id="PTHR11800:SF2">
    <property type="entry name" value="DNA-DIRECTED RNA POLYMERASE II SUBUNIT RPB3"/>
    <property type="match status" value="1"/>
</dbReference>
<dbReference type="HAMAP" id="MF_00320">
    <property type="entry name" value="RNApol_arch_Rpo3"/>
    <property type="match status" value="1"/>
</dbReference>
<name>A0A133UGP6_9EURY</name>
<comment type="function">
    <text evidence="5">DNA-dependent RNA polymerase (RNAP) catalyzes the transcription of DNA into RNA using the four ribonucleoside triphosphates as substrates.</text>
</comment>
<dbReference type="GO" id="GO:0000428">
    <property type="term" value="C:DNA-directed RNA polymerase complex"/>
    <property type="evidence" value="ECO:0007669"/>
    <property type="project" value="UniProtKB-KW"/>
</dbReference>
<dbReference type="GO" id="GO:0005737">
    <property type="term" value="C:cytoplasm"/>
    <property type="evidence" value="ECO:0007669"/>
    <property type="project" value="UniProtKB-SubCell"/>
</dbReference>
<comment type="subunit">
    <text evidence="5">Part of the RNA polymerase complex.</text>
</comment>
<dbReference type="GO" id="GO:0046872">
    <property type="term" value="F:metal ion binding"/>
    <property type="evidence" value="ECO:0007669"/>
    <property type="project" value="UniProtKB-KW"/>
</dbReference>
<dbReference type="EC" id="2.7.7.6" evidence="5"/>
<dbReference type="SUPFAM" id="SSF55257">
    <property type="entry name" value="RBP11-like subunits of RNA polymerase"/>
    <property type="match status" value="1"/>
</dbReference>
<keyword evidence="8" id="KW-1185">Reference proteome</keyword>
<dbReference type="InterPro" id="IPR017896">
    <property type="entry name" value="4Fe4S_Fe-S-bd"/>
</dbReference>
<comment type="similarity">
    <text evidence="4 5">Belongs to the archaeal Rpo3/eukaryotic RPB3 RNA polymerase subunit family.</text>
</comment>
<dbReference type="InterPro" id="IPR017900">
    <property type="entry name" value="4Fe4S_Fe_S_CS"/>
</dbReference>
<dbReference type="PROSITE" id="PS00198">
    <property type="entry name" value="4FE4S_FER_1"/>
    <property type="match status" value="1"/>
</dbReference>
<evidence type="ECO:0000256" key="2">
    <source>
        <dbReference type="ARBA" id="ARBA00022490"/>
    </source>
</evidence>
<dbReference type="SUPFAM" id="SSF56553">
    <property type="entry name" value="Insert subdomain of RNA polymerase alpha subunit"/>
    <property type="match status" value="1"/>
</dbReference>
<organism evidence="7 8">
    <name type="scientific">candidate division MSBL1 archaeon SCGC-AAA259E17</name>
    <dbReference type="NCBI Taxonomy" id="1698263"/>
    <lineage>
        <taxon>Archaea</taxon>
        <taxon>Methanobacteriati</taxon>
        <taxon>Methanobacteriota</taxon>
        <taxon>candidate division MSBL1</taxon>
    </lineage>
</organism>
<keyword evidence="5" id="KW-0003">3Fe-4S</keyword>
<dbReference type="Pfam" id="PF01193">
    <property type="entry name" value="RNA_pol_L"/>
    <property type="match status" value="1"/>
</dbReference>
<dbReference type="Pfam" id="PF00037">
    <property type="entry name" value="Fer4"/>
    <property type="match status" value="1"/>
</dbReference>
<evidence type="ECO:0000256" key="5">
    <source>
        <dbReference type="HAMAP-Rule" id="MF_00320"/>
    </source>
</evidence>
<dbReference type="InterPro" id="IPR022842">
    <property type="entry name" value="RNAP_Rpo3/Rpb3/RPAC1"/>
</dbReference>
<evidence type="ECO:0000256" key="1">
    <source>
        <dbReference type="ARBA" id="ARBA00022478"/>
    </source>
</evidence>
<comment type="caution">
    <text evidence="7">The sequence shown here is derived from an EMBL/GenBank/DDBJ whole genome shotgun (WGS) entry which is preliminary data.</text>
</comment>
<dbReference type="PANTHER" id="PTHR11800">
    <property type="entry name" value="DNA-DIRECTED RNA POLYMERASE"/>
    <property type="match status" value="1"/>
</dbReference>
<proteinExistence type="inferred from homology"/>
<dbReference type="GO" id="GO:0003899">
    <property type="term" value="F:DNA-directed RNA polymerase activity"/>
    <property type="evidence" value="ECO:0007669"/>
    <property type="project" value="UniProtKB-UniRule"/>
</dbReference>
<dbReference type="SMART" id="SM00662">
    <property type="entry name" value="RPOLD"/>
    <property type="match status" value="1"/>
</dbReference>
<comment type="catalytic activity">
    <reaction evidence="5">
        <text>RNA(n) + a ribonucleoside 5'-triphosphate = RNA(n+1) + diphosphate</text>
        <dbReference type="Rhea" id="RHEA:21248"/>
        <dbReference type="Rhea" id="RHEA-COMP:14527"/>
        <dbReference type="Rhea" id="RHEA-COMP:17342"/>
        <dbReference type="ChEBI" id="CHEBI:33019"/>
        <dbReference type="ChEBI" id="CHEBI:61557"/>
        <dbReference type="ChEBI" id="CHEBI:140395"/>
        <dbReference type="EC" id="2.7.7.6"/>
    </reaction>
</comment>
<keyword evidence="1 5" id="KW-0240">DNA-directed RNA polymerase</keyword>
<evidence type="ECO:0000313" key="8">
    <source>
        <dbReference type="Proteomes" id="UP000070373"/>
    </source>
</evidence>
<dbReference type="PROSITE" id="PS51379">
    <property type="entry name" value="4FE4S_FER_2"/>
    <property type="match status" value="1"/>
</dbReference>
<dbReference type="GO" id="GO:0003677">
    <property type="term" value="F:DNA binding"/>
    <property type="evidence" value="ECO:0007669"/>
    <property type="project" value="UniProtKB-UniRule"/>
</dbReference>
<keyword evidence="2 5" id="KW-0963">Cytoplasm</keyword>
<dbReference type="InterPro" id="IPR036643">
    <property type="entry name" value="RNApol_insert_sf"/>
</dbReference>
<dbReference type="GO" id="GO:0006351">
    <property type="term" value="P:DNA-templated transcription"/>
    <property type="evidence" value="ECO:0007669"/>
    <property type="project" value="UniProtKB-UniRule"/>
</dbReference>
<feature type="binding site" evidence="5">
    <location>
        <position position="200"/>
    </location>
    <ligand>
        <name>[3Fe-4S] cluster</name>
        <dbReference type="ChEBI" id="CHEBI:21137"/>
    </ligand>
</feature>
<dbReference type="InterPro" id="IPR036603">
    <property type="entry name" value="RBP11-like"/>
</dbReference>
<comment type="cofactor">
    <cofactor evidence="5">
        <name>[3Fe-4S] cluster</name>
        <dbReference type="ChEBI" id="CHEBI:21137"/>
    </cofactor>
    <text evidence="5">Binds 1 [3Fe-4S] cluster.</text>
</comment>
<dbReference type="GO" id="GO:0046983">
    <property type="term" value="F:protein dimerization activity"/>
    <property type="evidence" value="ECO:0007669"/>
    <property type="project" value="InterPro"/>
</dbReference>
<dbReference type="NCBIfam" id="NF001988">
    <property type="entry name" value="PRK00783.1"/>
    <property type="match status" value="1"/>
</dbReference>
<keyword evidence="5" id="KW-0808">Transferase</keyword>
<keyword evidence="5" id="KW-0411">Iron-sulfur</keyword>
<evidence type="ECO:0000259" key="6">
    <source>
        <dbReference type="PROSITE" id="PS51379"/>
    </source>
</evidence>
<evidence type="ECO:0000313" key="7">
    <source>
        <dbReference type="EMBL" id="KXA93402.1"/>
    </source>
</evidence>
<dbReference type="Gene3D" id="3.30.1360.10">
    <property type="entry name" value="RNA polymerase, RBP11-like subunit"/>
    <property type="match status" value="1"/>
</dbReference>
<dbReference type="EMBL" id="LHXN01000006">
    <property type="protein sequence ID" value="KXA93402.1"/>
    <property type="molecule type" value="Genomic_DNA"/>
</dbReference>
<dbReference type="InterPro" id="IPR011262">
    <property type="entry name" value="DNA-dir_RNA_pol_insert"/>
</dbReference>
<dbReference type="AlphaFoldDB" id="A0A133UGP6"/>
<keyword evidence="5" id="KW-0408">Iron</keyword>
<sequence>MELEIREIGDENLRFFISGVTPAFVNSIRRTILQEVPVMAVDEVEFAENDSVMGDEVIAHRLGQMPLTTPDGYLLPSECDCREGRCSNCSVDLTLEAEGPTVARAGDMDSSDPDVAPVQPDAPVVRLEEGQKVKLTAIVRLGFGEDHANWQPAIASYKYLPVIEIDQDAREDWDECVDACPKNILEVEDGELVVTDREECTLCKACAEACPDAIEVSGDPSKFIFKIESTGCMSPERILKKSIEVLKDKCDQFSEGVERL</sequence>
<keyword evidence="5" id="KW-0548">Nucleotidyltransferase</keyword>
<dbReference type="Gene3D" id="2.170.120.12">
    <property type="entry name" value="DNA-directed RNA polymerase, insert domain"/>
    <property type="match status" value="1"/>
</dbReference>
<dbReference type="Proteomes" id="UP000070373">
    <property type="component" value="Unassembled WGS sequence"/>
</dbReference>
<dbReference type="InterPro" id="IPR011263">
    <property type="entry name" value="DNA-dir_RNA_pol_RpoA/D/Rpb3"/>
</dbReference>
<feature type="binding site" evidence="5">
    <location>
        <position position="203"/>
    </location>
    <ligand>
        <name>[3Fe-4S] cluster</name>
        <dbReference type="ChEBI" id="CHEBI:21137"/>
    </ligand>
</feature>
<protein>
    <recommendedName>
        <fullName evidence="5">DNA-directed RNA polymerase subunit Rpo3</fullName>
        <ecNumber evidence="5">2.7.7.6</ecNumber>
    </recommendedName>
    <alternativeName>
        <fullName evidence="5">DNA-directed RNA polymerase subunit D</fullName>
    </alternativeName>
</protein>
<evidence type="ECO:0000256" key="3">
    <source>
        <dbReference type="ARBA" id="ARBA00023163"/>
    </source>
</evidence>
<keyword evidence="3 5" id="KW-0804">Transcription</keyword>
<dbReference type="Gene3D" id="3.30.70.3110">
    <property type="match status" value="1"/>
</dbReference>
<dbReference type="CDD" id="cd07030">
    <property type="entry name" value="RNAP_D"/>
    <property type="match status" value="1"/>
</dbReference>
<keyword evidence="5" id="KW-0479">Metal-binding</keyword>
<dbReference type="Pfam" id="PF01000">
    <property type="entry name" value="RNA_pol_A_bac"/>
    <property type="match status" value="1"/>
</dbReference>
<feature type="binding site" evidence="5">
    <location>
        <position position="206"/>
    </location>
    <ligand>
        <name>[3Fe-4S] cluster</name>
        <dbReference type="ChEBI" id="CHEBI:21137"/>
    </ligand>
</feature>
<feature type="domain" description="4Fe-4S ferredoxin-type" evidence="6">
    <location>
        <begin position="190"/>
        <end position="219"/>
    </location>
</feature>
<gene>
    <name evidence="5" type="primary">rpo3</name>
    <name evidence="5" type="synonym">rpoD</name>
    <name evidence="7" type="ORF">AKJ64_00735</name>
</gene>
<evidence type="ECO:0000256" key="4">
    <source>
        <dbReference type="ARBA" id="ARBA00025804"/>
    </source>
</evidence>
<comment type="subcellular location">
    <subcellularLocation>
        <location evidence="5">Cytoplasm</location>
    </subcellularLocation>
</comment>
<dbReference type="InterPro" id="IPR050518">
    <property type="entry name" value="Rpo3/RPB3_RNA_Pol_subunit"/>
</dbReference>
<dbReference type="GO" id="GO:0016491">
    <property type="term" value="F:oxidoreductase activity"/>
    <property type="evidence" value="ECO:0007669"/>
    <property type="project" value="UniProtKB-ARBA"/>
</dbReference>
<reference evidence="7 8" key="1">
    <citation type="journal article" date="2016" name="Sci. Rep.">
        <title>Metabolic traits of an uncultured archaeal lineage -MSBL1- from brine pools of the Red Sea.</title>
        <authorList>
            <person name="Mwirichia R."/>
            <person name="Alam I."/>
            <person name="Rashid M."/>
            <person name="Vinu M."/>
            <person name="Ba-Alawi W."/>
            <person name="Anthony Kamau A."/>
            <person name="Kamanda Ngugi D."/>
            <person name="Goker M."/>
            <person name="Klenk H.P."/>
            <person name="Bajic V."/>
            <person name="Stingl U."/>
        </authorList>
    </citation>
    <scope>NUCLEOTIDE SEQUENCE [LARGE SCALE GENOMIC DNA]</scope>
    <source>
        <strain evidence="7">SCGC-AAA259E17</strain>
    </source>
</reference>
<dbReference type="GO" id="GO:0051538">
    <property type="term" value="F:3 iron, 4 sulfur cluster binding"/>
    <property type="evidence" value="ECO:0007669"/>
    <property type="project" value="UniProtKB-KW"/>
</dbReference>
<accession>A0A133UGP6</accession>